<dbReference type="EMBL" id="RJSF01000003">
    <property type="protein sequence ID" value="RNM17408.1"/>
    <property type="molecule type" value="Genomic_DNA"/>
</dbReference>
<keyword evidence="1" id="KW-0812">Transmembrane</keyword>
<keyword evidence="1" id="KW-0472">Membrane</keyword>
<gene>
    <name evidence="2" type="ORF">EFL26_01060</name>
</gene>
<evidence type="ECO:0000256" key="1">
    <source>
        <dbReference type="SAM" id="Phobius"/>
    </source>
</evidence>
<accession>A0A3N0GZ71</accession>
<reference evidence="2 3" key="1">
    <citation type="submission" date="2018-11" db="EMBL/GenBank/DDBJ databases">
        <authorList>
            <person name="Li F."/>
        </authorList>
    </citation>
    <scope>NUCLEOTIDE SEQUENCE [LARGE SCALE GENOMIC DNA]</scope>
    <source>
        <strain evidence="2 3">Gsoil 818</strain>
    </source>
</reference>
<sequence length="167" mass="17217">MLGWISLSLLLLAAAAVVAPLVPYVLAARDNGVPLGEGPSEIVAPGDRTWGVYFDDRDNSGYGETCTVTDSTGRPIAVRDPGVTVSFSSTEMLGHVFDTPSDGRFTIACHGESADVRVGPVGSLPSLLVGMAAAALLGLVGVIAGSVWLTRRSAAPEAVVTHSSRVR</sequence>
<name>A0A3N0GZ71_9ACTN</name>
<keyword evidence="1" id="KW-1133">Transmembrane helix</keyword>
<proteinExistence type="predicted"/>
<feature type="transmembrane region" description="Helical" evidence="1">
    <location>
        <begin position="127"/>
        <end position="149"/>
    </location>
</feature>
<protein>
    <submittedName>
        <fullName evidence="2">Uncharacterized protein</fullName>
    </submittedName>
</protein>
<keyword evidence="3" id="KW-1185">Reference proteome</keyword>
<evidence type="ECO:0000313" key="3">
    <source>
        <dbReference type="Proteomes" id="UP000279994"/>
    </source>
</evidence>
<organism evidence="2 3">
    <name type="scientific">Nocardioides pocheonensis</name>
    <dbReference type="NCBI Taxonomy" id="661485"/>
    <lineage>
        <taxon>Bacteria</taxon>
        <taxon>Bacillati</taxon>
        <taxon>Actinomycetota</taxon>
        <taxon>Actinomycetes</taxon>
        <taxon>Propionibacteriales</taxon>
        <taxon>Nocardioidaceae</taxon>
        <taxon>Nocardioides</taxon>
    </lineage>
</organism>
<evidence type="ECO:0000313" key="2">
    <source>
        <dbReference type="EMBL" id="RNM17408.1"/>
    </source>
</evidence>
<dbReference type="AlphaFoldDB" id="A0A3N0GZ71"/>
<dbReference type="Proteomes" id="UP000279994">
    <property type="component" value="Unassembled WGS sequence"/>
</dbReference>
<comment type="caution">
    <text evidence="2">The sequence shown here is derived from an EMBL/GenBank/DDBJ whole genome shotgun (WGS) entry which is preliminary data.</text>
</comment>